<dbReference type="GO" id="GO:0005576">
    <property type="term" value="C:extracellular region"/>
    <property type="evidence" value="ECO:0007669"/>
    <property type="project" value="UniProtKB-SubCell"/>
</dbReference>
<dbReference type="AlphaFoldDB" id="A0A425CYW4"/>
<reference evidence="5" key="1">
    <citation type="submission" date="2018-07" db="EMBL/GenBank/DDBJ databases">
        <title>Annotation of Aphanomyces astaci genome assembly.</title>
        <authorList>
            <person name="Studholme D.J."/>
        </authorList>
    </citation>
    <scope>NUCLEOTIDE SEQUENCE [LARGE SCALE GENOMIC DNA]</scope>
    <source>
        <strain evidence="5">Pc</strain>
    </source>
</reference>
<keyword evidence="6" id="KW-1185">Reference proteome</keyword>
<keyword evidence="3" id="KW-0964">Secreted</keyword>
<dbReference type="CDD" id="cd17039">
    <property type="entry name" value="Ubl_ubiquitin_like"/>
    <property type="match status" value="1"/>
</dbReference>
<dbReference type="Proteomes" id="UP000284702">
    <property type="component" value="Unassembled WGS sequence"/>
</dbReference>
<dbReference type="EMBL" id="MZMZ02003253">
    <property type="protein sequence ID" value="RQM22195.1"/>
    <property type="molecule type" value="Genomic_DNA"/>
</dbReference>
<protein>
    <recommendedName>
        <fullName evidence="4">Crinkler effector protein N-terminal domain-containing protein</fullName>
    </recommendedName>
</protein>
<dbReference type="VEuPathDB" id="FungiDB:H257_19140"/>
<evidence type="ECO:0000313" key="6">
    <source>
        <dbReference type="Proteomes" id="UP000284702"/>
    </source>
</evidence>
<name>A0A425CYW4_APHAT</name>
<evidence type="ECO:0000256" key="3">
    <source>
        <dbReference type="ARBA" id="ARBA00022525"/>
    </source>
</evidence>
<dbReference type="InterPro" id="IPR045379">
    <property type="entry name" value="Crinkler_N"/>
</dbReference>
<evidence type="ECO:0000256" key="2">
    <source>
        <dbReference type="ARBA" id="ARBA00004613"/>
    </source>
</evidence>
<sequence>MAYLHTLLTLLTRGRVGLLQEELGLLLYHIADVDMPSFFHECLPQFVGDGGADSLQCWTGQVDEPTFVKELGHFLIDFRNDSFTHFSKCRHCTGPPFPVTIREDETVGELKEKIAIKTMYQFPAYSLELVMAKDGAGFYCEAAPAVTLDELQDVQRFKAMRPALSIKKAFGGTFPSNEEEVYVFAVAPDQPAASTAASLVEYKKHKRNEDESSMCKDYVAYMLQDFVPLMVSTTVRFGLSTPVGESRRRLTGAPDLYVLPSVCADTCGRTEVVMVIELKKHDTLSDANIAQTVGYLIAAHTLFDKQAYRPTPVGVLTNLRDEWHLFWVDPNGEVCMMTRDSNLQKLTRETAWQYIRKHCEYVSSVLQQELAAGAPVLDDLQALKLFPVFGDTNTMAGQAKKFAPLEYEDNMADVLETEEEVLLYQMSKRLQRTTAFDMPYAAMYS</sequence>
<evidence type="ECO:0000259" key="4">
    <source>
        <dbReference type="Pfam" id="PF20147"/>
    </source>
</evidence>
<organism evidence="5 6">
    <name type="scientific">Aphanomyces astaci</name>
    <name type="common">Crayfish plague agent</name>
    <dbReference type="NCBI Taxonomy" id="112090"/>
    <lineage>
        <taxon>Eukaryota</taxon>
        <taxon>Sar</taxon>
        <taxon>Stramenopiles</taxon>
        <taxon>Oomycota</taxon>
        <taxon>Saprolegniomycetes</taxon>
        <taxon>Saprolegniales</taxon>
        <taxon>Verrucalvaceae</taxon>
        <taxon>Aphanomyces</taxon>
    </lineage>
</organism>
<comment type="subcellular location">
    <subcellularLocation>
        <location evidence="1">Host cell</location>
    </subcellularLocation>
    <subcellularLocation>
        <location evidence="2">Secreted</location>
    </subcellularLocation>
</comment>
<dbReference type="Pfam" id="PF20147">
    <property type="entry name" value="Crinkler"/>
    <property type="match status" value="1"/>
</dbReference>
<dbReference type="VEuPathDB" id="FungiDB:H257_11730"/>
<comment type="caution">
    <text evidence="5">The sequence shown here is derived from an EMBL/GenBank/DDBJ whole genome shotgun (WGS) entry which is preliminary data.</text>
</comment>
<dbReference type="GO" id="GO:0043657">
    <property type="term" value="C:host cell"/>
    <property type="evidence" value="ECO:0007669"/>
    <property type="project" value="UniProtKB-SubCell"/>
</dbReference>
<gene>
    <name evidence="5" type="ORF">B5M09_008999</name>
</gene>
<evidence type="ECO:0000313" key="5">
    <source>
        <dbReference type="EMBL" id="RQM22195.1"/>
    </source>
</evidence>
<evidence type="ECO:0000256" key="1">
    <source>
        <dbReference type="ARBA" id="ARBA00004340"/>
    </source>
</evidence>
<feature type="domain" description="Crinkler effector protein N-terminal" evidence="4">
    <location>
        <begin position="96"/>
        <end position="183"/>
    </location>
</feature>
<proteinExistence type="predicted"/>
<accession>A0A425CYW4</accession>